<accession>A0A6A4T212</accession>
<sequence length="104" mass="11356">MILLLGDRVPGRDSLALQTAACQRRSLSEVFAAASRSVSSRGPAAECLRFRSLFPRRSWRLSAPRTGRLCCLSPKRSVQETVTDSCQTPPPPPLRPPPGITRAN</sequence>
<evidence type="ECO:0000313" key="2">
    <source>
        <dbReference type="EMBL" id="KAF0040107.1"/>
    </source>
</evidence>
<dbReference type="AlphaFoldDB" id="A0A6A4T212"/>
<comment type="caution">
    <text evidence="2">The sequence shown here is derived from an EMBL/GenBank/DDBJ whole genome shotgun (WGS) entry which is preliminary data.</text>
</comment>
<gene>
    <name evidence="2" type="ORF">F2P81_008342</name>
</gene>
<evidence type="ECO:0000256" key="1">
    <source>
        <dbReference type="SAM" id="MobiDB-lite"/>
    </source>
</evidence>
<feature type="compositionally biased region" description="Pro residues" evidence="1">
    <location>
        <begin position="88"/>
        <end position="104"/>
    </location>
</feature>
<name>A0A6A4T212_SCOMX</name>
<reference evidence="2 3" key="1">
    <citation type="submission" date="2019-06" db="EMBL/GenBank/DDBJ databases">
        <title>Draft genomes of female and male turbot (Scophthalmus maximus).</title>
        <authorList>
            <person name="Xu H."/>
            <person name="Xu X.-W."/>
            <person name="Shao C."/>
            <person name="Chen S."/>
        </authorList>
    </citation>
    <scope>NUCLEOTIDE SEQUENCE [LARGE SCALE GENOMIC DNA]</scope>
    <source>
        <strain evidence="2">Ysfricsl-2016a</strain>
        <tissue evidence="2">Blood</tissue>
    </source>
</reference>
<evidence type="ECO:0000313" key="3">
    <source>
        <dbReference type="Proteomes" id="UP000438429"/>
    </source>
</evidence>
<dbReference type="EMBL" id="VEVO01000007">
    <property type="protein sequence ID" value="KAF0040107.1"/>
    <property type="molecule type" value="Genomic_DNA"/>
</dbReference>
<protein>
    <submittedName>
        <fullName evidence="2">Uncharacterized protein</fullName>
    </submittedName>
</protein>
<dbReference type="Proteomes" id="UP000438429">
    <property type="component" value="Unassembled WGS sequence"/>
</dbReference>
<proteinExistence type="predicted"/>
<organism evidence="2 3">
    <name type="scientific">Scophthalmus maximus</name>
    <name type="common">Turbot</name>
    <name type="synonym">Psetta maxima</name>
    <dbReference type="NCBI Taxonomy" id="52904"/>
    <lineage>
        <taxon>Eukaryota</taxon>
        <taxon>Metazoa</taxon>
        <taxon>Chordata</taxon>
        <taxon>Craniata</taxon>
        <taxon>Vertebrata</taxon>
        <taxon>Euteleostomi</taxon>
        <taxon>Actinopterygii</taxon>
        <taxon>Neopterygii</taxon>
        <taxon>Teleostei</taxon>
        <taxon>Neoteleostei</taxon>
        <taxon>Acanthomorphata</taxon>
        <taxon>Carangaria</taxon>
        <taxon>Pleuronectiformes</taxon>
        <taxon>Pleuronectoidei</taxon>
        <taxon>Scophthalmidae</taxon>
        <taxon>Scophthalmus</taxon>
    </lineage>
</organism>
<feature type="region of interest" description="Disordered" evidence="1">
    <location>
        <begin position="80"/>
        <end position="104"/>
    </location>
</feature>